<dbReference type="VEuPathDB" id="FungiDB:PC110_g19145"/>
<evidence type="ECO:0000313" key="8">
    <source>
        <dbReference type="Proteomes" id="UP000736787"/>
    </source>
</evidence>
<reference evidence="7" key="1">
    <citation type="submission" date="2018-10" db="EMBL/GenBank/DDBJ databases">
        <title>Effector identification in a new, highly contiguous assembly of the strawberry crown rot pathogen Phytophthora cactorum.</title>
        <authorList>
            <person name="Armitage A.D."/>
            <person name="Nellist C.F."/>
            <person name="Bates H."/>
            <person name="Vickerstaff R.J."/>
            <person name="Harrison R.J."/>
        </authorList>
    </citation>
    <scope>NUCLEOTIDE SEQUENCE</scope>
    <source>
        <strain evidence="7">4040</strain>
    </source>
</reference>
<dbReference type="FunFam" id="1.10.10.10:FF:000286">
    <property type="entry name" value="Heat shock transcription factor"/>
    <property type="match status" value="1"/>
</dbReference>
<dbReference type="InterPro" id="IPR036388">
    <property type="entry name" value="WH-like_DNA-bd_sf"/>
</dbReference>
<dbReference type="Gene3D" id="1.10.10.10">
    <property type="entry name" value="Winged helix-like DNA-binding domain superfamily/Winged helix DNA-binding domain"/>
    <property type="match status" value="1"/>
</dbReference>
<protein>
    <recommendedName>
        <fullName evidence="6">HSF-type DNA-binding domain-containing protein</fullName>
    </recommendedName>
</protein>
<dbReference type="Pfam" id="PF00447">
    <property type="entry name" value="HSF_DNA-bind"/>
    <property type="match status" value="1"/>
</dbReference>
<keyword evidence="2" id="KW-0238">DNA-binding</keyword>
<gene>
    <name evidence="7" type="ORF">PC117_g19234</name>
</gene>
<evidence type="ECO:0000313" key="7">
    <source>
        <dbReference type="EMBL" id="KAG2911154.1"/>
    </source>
</evidence>
<dbReference type="Proteomes" id="UP000736787">
    <property type="component" value="Unassembled WGS sequence"/>
</dbReference>
<feature type="region of interest" description="Disordered" evidence="5">
    <location>
        <begin position="43"/>
        <end position="65"/>
    </location>
</feature>
<proteinExistence type="inferred from homology"/>
<dbReference type="SMART" id="SM00415">
    <property type="entry name" value="HSF"/>
    <property type="match status" value="1"/>
</dbReference>
<dbReference type="InterPro" id="IPR036390">
    <property type="entry name" value="WH_DNA-bd_sf"/>
</dbReference>
<name>A0A8T1BYL8_9STRA</name>
<feature type="region of interest" description="Disordered" evidence="5">
    <location>
        <begin position="212"/>
        <end position="236"/>
    </location>
</feature>
<comment type="caution">
    <text evidence="7">The sequence shown here is derived from an EMBL/GenBank/DDBJ whole genome shotgun (WGS) entry which is preliminary data.</text>
</comment>
<dbReference type="GO" id="GO:0043565">
    <property type="term" value="F:sequence-specific DNA binding"/>
    <property type="evidence" value="ECO:0007669"/>
    <property type="project" value="InterPro"/>
</dbReference>
<dbReference type="PANTHER" id="PTHR10015">
    <property type="entry name" value="HEAT SHOCK TRANSCRIPTION FACTOR"/>
    <property type="match status" value="1"/>
</dbReference>
<comment type="similarity">
    <text evidence="4">Belongs to the HSF family.</text>
</comment>
<sequence>MPCETRYKVLLSTSSTNPRQVVCVMLGQRNRLPIVSNPARLDKHSRFPDASGCSRNRGLDQARGQRAGPHHHVLSLAVQGQPASLQGPMSSLNSHQNMSPAHLQAQDPADGTPVKEVAPFLKSLRLMLDNESPRILRWTSDGNAFEIHDMAAMTGYVLPKYFKHRKYASFQRQLNYFHFRKWTKSRAVVCTFSNQFFQRDQPALTWRITRKRSLSPAKSSTKPEQTQQETQALSTPDPQFAKQIDHLVTVQTALPSQHQPLELLDEDRSLAWIDVLYPELDLGLLEDNDPTGTDCFFSTSKLLSL</sequence>
<evidence type="ECO:0000256" key="1">
    <source>
        <dbReference type="ARBA" id="ARBA00004123"/>
    </source>
</evidence>
<dbReference type="GO" id="GO:0003700">
    <property type="term" value="F:DNA-binding transcription factor activity"/>
    <property type="evidence" value="ECO:0007669"/>
    <property type="project" value="InterPro"/>
</dbReference>
<dbReference type="InterPro" id="IPR000232">
    <property type="entry name" value="HSF_DNA-bd"/>
</dbReference>
<dbReference type="AlphaFoldDB" id="A0A8T1BYL8"/>
<feature type="compositionally biased region" description="Polar residues" evidence="5">
    <location>
        <begin position="216"/>
        <end position="236"/>
    </location>
</feature>
<dbReference type="SUPFAM" id="SSF46785">
    <property type="entry name" value="Winged helix' DNA-binding domain"/>
    <property type="match status" value="1"/>
</dbReference>
<feature type="domain" description="HSF-type DNA-binding" evidence="6">
    <location>
        <begin position="116"/>
        <end position="211"/>
    </location>
</feature>
<evidence type="ECO:0000256" key="5">
    <source>
        <dbReference type="SAM" id="MobiDB-lite"/>
    </source>
</evidence>
<dbReference type="PANTHER" id="PTHR10015:SF427">
    <property type="entry name" value="HEAT SHOCK FACTOR PROTEIN"/>
    <property type="match status" value="1"/>
</dbReference>
<keyword evidence="3" id="KW-0539">Nucleus</keyword>
<organism evidence="7 8">
    <name type="scientific">Phytophthora cactorum</name>
    <dbReference type="NCBI Taxonomy" id="29920"/>
    <lineage>
        <taxon>Eukaryota</taxon>
        <taxon>Sar</taxon>
        <taxon>Stramenopiles</taxon>
        <taxon>Oomycota</taxon>
        <taxon>Peronosporomycetes</taxon>
        <taxon>Peronosporales</taxon>
        <taxon>Peronosporaceae</taxon>
        <taxon>Phytophthora</taxon>
    </lineage>
</organism>
<evidence type="ECO:0000259" key="6">
    <source>
        <dbReference type="SMART" id="SM00415"/>
    </source>
</evidence>
<evidence type="ECO:0000256" key="3">
    <source>
        <dbReference type="ARBA" id="ARBA00023242"/>
    </source>
</evidence>
<comment type="subcellular location">
    <subcellularLocation>
        <location evidence="1">Nucleus</location>
    </subcellularLocation>
</comment>
<dbReference type="PRINTS" id="PR00056">
    <property type="entry name" value="HSFDOMAIN"/>
</dbReference>
<accession>A0A8T1BYL8</accession>
<dbReference type="EMBL" id="RCMK01000824">
    <property type="protein sequence ID" value="KAG2911154.1"/>
    <property type="molecule type" value="Genomic_DNA"/>
</dbReference>
<evidence type="ECO:0000256" key="2">
    <source>
        <dbReference type="ARBA" id="ARBA00023125"/>
    </source>
</evidence>
<dbReference type="GO" id="GO:0005634">
    <property type="term" value="C:nucleus"/>
    <property type="evidence" value="ECO:0007669"/>
    <property type="project" value="UniProtKB-SubCell"/>
</dbReference>
<evidence type="ECO:0000256" key="4">
    <source>
        <dbReference type="RuleBase" id="RU004020"/>
    </source>
</evidence>